<feature type="transmembrane region" description="Helical" evidence="7">
    <location>
        <begin position="299"/>
        <end position="321"/>
    </location>
</feature>
<dbReference type="EMBL" id="JBBYXI010000002">
    <property type="protein sequence ID" value="MEN3930673.1"/>
    <property type="molecule type" value="Genomic_DNA"/>
</dbReference>
<feature type="transmembrane region" description="Helical" evidence="7">
    <location>
        <begin position="389"/>
        <end position="418"/>
    </location>
</feature>
<evidence type="ECO:0000313" key="8">
    <source>
        <dbReference type="EMBL" id="MEN3930673.1"/>
    </source>
</evidence>
<feature type="transmembrane region" description="Helical" evidence="7">
    <location>
        <begin position="430"/>
        <end position="449"/>
    </location>
</feature>
<dbReference type="PANTHER" id="PTHR43337:SF1">
    <property type="entry name" value="XANTHINE_URACIL PERMEASE C887.17-RELATED"/>
    <property type="match status" value="1"/>
</dbReference>
<dbReference type="InterPro" id="IPR006043">
    <property type="entry name" value="NCS2"/>
</dbReference>
<evidence type="ECO:0000256" key="2">
    <source>
        <dbReference type="ARBA" id="ARBA00005697"/>
    </source>
</evidence>
<feature type="transmembrane region" description="Helical" evidence="7">
    <location>
        <begin position="110"/>
        <end position="132"/>
    </location>
</feature>
<feature type="transmembrane region" description="Helical" evidence="7">
    <location>
        <begin position="144"/>
        <end position="163"/>
    </location>
</feature>
<dbReference type="Pfam" id="PF00860">
    <property type="entry name" value="Xan_ur_permease"/>
    <property type="match status" value="1"/>
</dbReference>
<organism evidence="8 9">
    <name type="scientific">Hohaiivirga grylli</name>
    <dbReference type="NCBI Taxonomy" id="3133970"/>
    <lineage>
        <taxon>Bacteria</taxon>
        <taxon>Pseudomonadati</taxon>
        <taxon>Pseudomonadota</taxon>
        <taxon>Alphaproteobacteria</taxon>
        <taxon>Hyphomicrobiales</taxon>
        <taxon>Methylobacteriaceae</taxon>
        <taxon>Hohaiivirga</taxon>
    </lineage>
</organism>
<dbReference type="InterPro" id="IPR045018">
    <property type="entry name" value="Azg-like"/>
</dbReference>
<evidence type="ECO:0000256" key="5">
    <source>
        <dbReference type="ARBA" id="ARBA00022989"/>
    </source>
</evidence>
<keyword evidence="4 7" id="KW-0812">Transmembrane</keyword>
<comment type="caution">
    <text evidence="8">The sequence shown here is derived from an EMBL/GenBank/DDBJ whole genome shotgun (WGS) entry which is preliminary data.</text>
</comment>
<comment type="subcellular location">
    <subcellularLocation>
        <location evidence="1">Endomembrane system</location>
        <topology evidence="1">Multi-pass membrane protein</topology>
    </subcellularLocation>
</comment>
<name>A0ABV0BI65_9HYPH</name>
<feature type="transmembrane region" description="Helical" evidence="7">
    <location>
        <begin position="67"/>
        <end position="90"/>
    </location>
</feature>
<feature type="transmembrane region" description="Helical" evidence="7">
    <location>
        <begin position="333"/>
        <end position="355"/>
    </location>
</feature>
<keyword evidence="6 7" id="KW-0472">Membrane</keyword>
<evidence type="ECO:0000313" key="9">
    <source>
        <dbReference type="Proteomes" id="UP001418637"/>
    </source>
</evidence>
<dbReference type="PANTHER" id="PTHR43337">
    <property type="entry name" value="XANTHINE/URACIL PERMEASE C887.17-RELATED"/>
    <property type="match status" value="1"/>
</dbReference>
<keyword evidence="3" id="KW-0813">Transport</keyword>
<dbReference type="RefSeq" id="WP_346336673.1">
    <property type="nucleotide sequence ID" value="NZ_JBBYXI010000002.1"/>
</dbReference>
<gene>
    <name evidence="8" type="ORF">WJT86_06285</name>
</gene>
<feature type="transmembrane region" description="Helical" evidence="7">
    <location>
        <begin position="232"/>
        <end position="253"/>
    </location>
</feature>
<dbReference type="Proteomes" id="UP001418637">
    <property type="component" value="Unassembled WGS sequence"/>
</dbReference>
<evidence type="ECO:0000256" key="7">
    <source>
        <dbReference type="SAM" id="Phobius"/>
    </source>
</evidence>
<feature type="transmembrane region" description="Helical" evidence="7">
    <location>
        <begin position="34"/>
        <end position="55"/>
    </location>
</feature>
<protein>
    <submittedName>
        <fullName evidence="8">NCS2 family permease</fullName>
    </submittedName>
</protein>
<evidence type="ECO:0000256" key="3">
    <source>
        <dbReference type="ARBA" id="ARBA00022448"/>
    </source>
</evidence>
<keyword evidence="9" id="KW-1185">Reference proteome</keyword>
<proteinExistence type="inferred from homology"/>
<sequence>MAETSHSKTGAENKGLLEKLFRVRERQSSPQIEIIAGITSFLAAAYLLVVIPSLLSAGGMDRGAATTATIIVFVLGCLFMALYANLPFLVGPGIGGSVIVGTTLALNEGVPWQIGVGVAFWSGLLFLALTILGMREVITRMVPAQIKLALGAAIGLFIAVLGFRNAGLVAVNAKSQALMLGSFTSPDAIVALCGLFIGIGLHARKVPGAILWAILTATLIGVPLGVTKLPESFFGLPHSMDAVAFHIDILGAIDIVHFPYLFAFFASEFFSTMGTTLAVGGKAGLVDEHGNMENINRPFIVDSTAAMLGPIIGIPAATALVESAAGVEGGGRTGLTAAAAAIMFFLMLLFTPVALMIPKAATAPALILVGTSMFGAIRKVDLDNFTDGLSALFMVLLTLISNSFGTGIAGGLLFYVIIKLVSGQHRDVPVGMYLMTIPLAYYFYTVVGVH</sequence>
<feature type="transmembrane region" description="Helical" evidence="7">
    <location>
        <begin position="209"/>
        <end position="226"/>
    </location>
</feature>
<evidence type="ECO:0000256" key="4">
    <source>
        <dbReference type="ARBA" id="ARBA00022692"/>
    </source>
</evidence>
<feature type="transmembrane region" description="Helical" evidence="7">
    <location>
        <begin position="361"/>
        <end position="377"/>
    </location>
</feature>
<feature type="transmembrane region" description="Helical" evidence="7">
    <location>
        <begin position="183"/>
        <end position="202"/>
    </location>
</feature>
<accession>A0ABV0BI65</accession>
<evidence type="ECO:0000256" key="6">
    <source>
        <dbReference type="ARBA" id="ARBA00023136"/>
    </source>
</evidence>
<reference evidence="8 9" key="1">
    <citation type="submission" date="2024-04" db="EMBL/GenBank/DDBJ databases">
        <title>A novel species isolated from cricket.</title>
        <authorList>
            <person name="Wang H.-C."/>
        </authorList>
    </citation>
    <scope>NUCLEOTIDE SEQUENCE [LARGE SCALE GENOMIC DNA]</scope>
    <source>
        <strain evidence="8 9">WL0021</strain>
    </source>
</reference>
<keyword evidence="5 7" id="KW-1133">Transmembrane helix</keyword>
<evidence type="ECO:0000256" key="1">
    <source>
        <dbReference type="ARBA" id="ARBA00004127"/>
    </source>
</evidence>
<comment type="similarity">
    <text evidence="2">Belongs to the nucleobase:cation symporter-2 (NCS2) (TC 2.A.40) family. Azg-like subfamily.</text>
</comment>